<dbReference type="Gene3D" id="2.30.42.10">
    <property type="match status" value="1"/>
</dbReference>
<feature type="signal peptide" evidence="1">
    <location>
        <begin position="1"/>
        <end position="34"/>
    </location>
</feature>
<dbReference type="InterPro" id="IPR029045">
    <property type="entry name" value="ClpP/crotonase-like_dom_sf"/>
</dbReference>
<comment type="caution">
    <text evidence="3">The sequence shown here is derived from an EMBL/GenBank/DDBJ whole genome shotgun (WGS) entry which is preliminary data.</text>
</comment>
<keyword evidence="4" id="KW-1185">Reference proteome</keyword>
<proteinExistence type="predicted"/>
<feature type="domain" description="PDZ" evidence="2">
    <location>
        <begin position="112"/>
        <end position="192"/>
    </location>
</feature>
<evidence type="ECO:0000256" key="1">
    <source>
        <dbReference type="SAM" id="SignalP"/>
    </source>
</evidence>
<accession>A0ABQ2F048</accession>
<evidence type="ECO:0000313" key="4">
    <source>
        <dbReference type="Proteomes" id="UP000647587"/>
    </source>
</evidence>
<dbReference type="PROSITE" id="PS50106">
    <property type="entry name" value="PDZ"/>
    <property type="match status" value="1"/>
</dbReference>
<sequence length="443" mass="46368">MTLNNRCVHPAPFRSLLGAALGLSLVLPAAQAQAVSPAQVVFDQANILLVEEYGGLSTVDRVALRDEYQARLNAVCAAVMATCPASKAYPVLEAQFTALADKHSFFQTPDDYKEFVTSATGGNRRQFGVKLAPLDGQNRVVLEVVPESAAAEAGLQRGDVLQTLNSQPYRYDALRAARLSGQTITLGLTRAGQPLTLSITARESSTRDLPRLSYLTVGGAQVGVLRIPTFLAGGGVAQRVHDLVAQAQAAGAQGMVVDLRGNGGGSLVECDNSVSAFVPSLTRVARSARGNTRTEVRQGARFESGRVVGAVRNPQLWTGAVAVLVDDGSASCSEFFAYEVQYAKRGPVLGEETAGVGNTATRVFEVGEAAVQLTILNYVKPEGTPYPLLVRPDEAHVQGEAEVRLLTQGVDKLLNAAVTALGRAPALGAAAGATPVPAVPGGR</sequence>
<organism evidence="3 4">
    <name type="scientific">Deinococcus malanensis</name>
    <dbReference type="NCBI Taxonomy" id="1706855"/>
    <lineage>
        <taxon>Bacteria</taxon>
        <taxon>Thermotogati</taxon>
        <taxon>Deinococcota</taxon>
        <taxon>Deinococci</taxon>
        <taxon>Deinococcales</taxon>
        <taxon>Deinococcaceae</taxon>
        <taxon>Deinococcus</taxon>
    </lineage>
</organism>
<name>A0ABQ2F048_9DEIO</name>
<keyword evidence="1" id="KW-0732">Signal</keyword>
<keyword evidence="3" id="KW-0378">Hydrolase</keyword>
<dbReference type="GO" id="GO:0006508">
    <property type="term" value="P:proteolysis"/>
    <property type="evidence" value="ECO:0007669"/>
    <property type="project" value="UniProtKB-KW"/>
</dbReference>
<dbReference type="RefSeq" id="WP_189010971.1">
    <property type="nucleotide sequence ID" value="NZ_BMPP01000017.1"/>
</dbReference>
<evidence type="ECO:0000313" key="3">
    <source>
        <dbReference type="EMBL" id="GGK37668.1"/>
    </source>
</evidence>
<dbReference type="InterPro" id="IPR005151">
    <property type="entry name" value="Tail-specific_protease"/>
</dbReference>
<dbReference type="GO" id="GO:0008233">
    <property type="term" value="F:peptidase activity"/>
    <property type="evidence" value="ECO:0007669"/>
    <property type="project" value="UniProtKB-KW"/>
</dbReference>
<dbReference type="Gene3D" id="3.90.226.10">
    <property type="entry name" value="2-enoyl-CoA Hydratase, Chain A, domain 1"/>
    <property type="match status" value="1"/>
</dbReference>
<keyword evidence="3" id="KW-0645">Protease</keyword>
<dbReference type="SUPFAM" id="SSF52096">
    <property type="entry name" value="ClpP/crotonase"/>
    <property type="match status" value="1"/>
</dbReference>
<dbReference type="SMART" id="SM00228">
    <property type="entry name" value="PDZ"/>
    <property type="match status" value="1"/>
</dbReference>
<dbReference type="InterPro" id="IPR036034">
    <property type="entry name" value="PDZ_sf"/>
</dbReference>
<evidence type="ECO:0000259" key="2">
    <source>
        <dbReference type="PROSITE" id="PS50106"/>
    </source>
</evidence>
<dbReference type="Proteomes" id="UP000647587">
    <property type="component" value="Unassembled WGS sequence"/>
</dbReference>
<dbReference type="SMART" id="SM00245">
    <property type="entry name" value="TSPc"/>
    <property type="match status" value="1"/>
</dbReference>
<dbReference type="SUPFAM" id="SSF50156">
    <property type="entry name" value="PDZ domain-like"/>
    <property type="match status" value="1"/>
</dbReference>
<dbReference type="Pfam" id="PF03572">
    <property type="entry name" value="Peptidase_S41"/>
    <property type="match status" value="1"/>
</dbReference>
<gene>
    <name evidence="3" type="ORF">GCM10008955_34450</name>
</gene>
<reference evidence="4" key="1">
    <citation type="journal article" date="2019" name="Int. J. Syst. Evol. Microbiol.">
        <title>The Global Catalogue of Microorganisms (GCM) 10K type strain sequencing project: providing services to taxonomists for standard genome sequencing and annotation.</title>
        <authorList>
            <consortium name="The Broad Institute Genomics Platform"/>
            <consortium name="The Broad Institute Genome Sequencing Center for Infectious Disease"/>
            <person name="Wu L."/>
            <person name="Ma J."/>
        </authorList>
    </citation>
    <scope>NUCLEOTIDE SEQUENCE [LARGE SCALE GENOMIC DNA]</scope>
    <source>
        <strain evidence="4">JCM 30331</strain>
    </source>
</reference>
<dbReference type="EMBL" id="BMPP01000017">
    <property type="protein sequence ID" value="GGK37668.1"/>
    <property type="molecule type" value="Genomic_DNA"/>
</dbReference>
<protein>
    <submittedName>
        <fullName evidence="3">Protease</fullName>
    </submittedName>
</protein>
<dbReference type="PANTHER" id="PTHR32060:SF30">
    <property type="entry name" value="CARBOXY-TERMINAL PROCESSING PROTEASE CTPA"/>
    <property type="match status" value="1"/>
</dbReference>
<dbReference type="PANTHER" id="PTHR32060">
    <property type="entry name" value="TAIL-SPECIFIC PROTEASE"/>
    <property type="match status" value="1"/>
</dbReference>
<dbReference type="InterPro" id="IPR001478">
    <property type="entry name" value="PDZ"/>
</dbReference>
<feature type="chain" id="PRO_5047438277" evidence="1">
    <location>
        <begin position="35"/>
        <end position="443"/>
    </location>
</feature>